<dbReference type="AlphaFoldDB" id="A0AAU7KMG4"/>
<name>A0AAU7KMG4_9GAMM</name>
<dbReference type="GO" id="GO:0043590">
    <property type="term" value="C:bacterial nucleoid"/>
    <property type="evidence" value="ECO:0007669"/>
    <property type="project" value="TreeGrafter"/>
</dbReference>
<comment type="subcellular location">
    <subcellularLocation>
        <location evidence="1">Cytoplasm</location>
        <location evidence="1">Nucleoid</location>
    </subcellularLocation>
</comment>
<comment type="similarity">
    <text evidence="2">Belongs to the YejK family.</text>
</comment>
<dbReference type="InterPro" id="IPR007358">
    <property type="entry name" value="Nucleoid_associated_NdpA"/>
</dbReference>
<protein>
    <submittedName>
        <fullName evidence="5">Nucleoid-associated protein</fullName>
    </submittedName>
</protein>
<dbReference type="EMBL" id="CP098827">
    <property type="protein sequence ID" value="XBO72667.1"/>
    <property type="molecule type" value="Genomic_DNA"/>
</dbReference>
<dbReference type="PANTHER" id="PTHR38772">
    <property type="match status" value="1"/>
</dbReference>
<evidence type="ECO:0000256" key="1">
    <source>
        <dbReference type="ARBA" id="ARBA00004453"/>
    </source>
</evidence>
<keyword evidence="3" id="KW-0963">Cytoplasm</keyword>
<gene>
    <name evidence="5" type="ORF">NFG58_08195</name>
</gene>
<dbReference type="GO" id="GO:0003690">
    <property type="term" value="F:double-stranded DNA binding"/>
    <property type="evidence" value="ECO:0007669"/>
    <property type="project" value="TreeGrafter"/>
</dbReference>
<evidence type="ECO:0000256" key="3">
    <source>
        <dbReference type="ARBA" id="ARBA00022490"/>
    </source>
</evidence>
<dbReference type="RefSeq" id="WP_348827930.1">
    <property type="nucleotide sequence ID" value="NZ_CP098827.1"/>
</dbReference>
<organism evidence="5">
    <name type="scientific">Halomonas sp. RT37</name>
    <dbReference type="NCBI Taxonomy" id="2950872"/>
    <lineage>
        <taxon>Bacteria</taxon>
        <taxon>Pseudomonadati</taxon>
        <taxon>Pseudomonadota</taxon>
        <taxon>Gammaproteobacteria</taxon>
        <taxon>Oceanospirillales</taxon>
        <taxon>Halomonadaceae</taxon>
        <taxon>Halomonas</taxon>
    </lineage>
</organism>
<proteinExistence type="inferred from homology"/>
<evidence type="ECO:0000256" key="2">
    <source>
        <dbReference type="ARBA" id="ARBA00009035"/>
    </source>
</evidence>
<accession>A0AAU7KMG4</accession>
<feature type="region of interest" description="Disordered" evidence="4">
    <location>
        <begin position="78"/>
        <end position="108"/>
    </location>
</feature>
<evidence type="ECO:0000256" key="4">
    <source>
        <dbReference type="SAM" id="MobiDB-lite"/>
    </source>
</evidence>
<dbReference type="PANTHER" id="PTHR38772:SF1">
    <property type="entry name" value="NUCLEOID-ASSOCIATED PROTEIN YEJK"/>
    <property type="match status" value="1"/>
</dbReference>
<evidence type="ECO:0000313" key="5">
    <source>
        <dbReference type="EMBL" id="XBO72667.1"/>
    </source>
</evidence>
<dbReference type="Pfam" id="PF04245">
    <property type="entry name" value="NA37"/>
    <property type="match status" value="1"/>
</dbReference>
<sequence>MPISACVIQRLEKSASDSPATLVPASELHPDSDALDSLVTRLTDAYHGKAKRWGRLNEHTVAVSDVAQDAVGASYAAVDEPPADEPPADDTPPWDDAAAEPTGPVATSSRFPAEFKAYLQDKCDLQTLAASLGEAIKKLVDDHLPTGGHLILADQRQGETRHLFLALVHHRDGFVIGEDGRVAITGQVNHSQMSLAFRLNLTQWQEGGPSSQYLSLLADRGARKLADDLQALLGASEGVDPKSETRTLLKAFSDYVEREDMAEETSREKTDALIDYAQDQASRGEAMTLDELSALVDDDKPRAFYEHIRNADYGLSPEIPPDKRTLNQFRRFTGRAEGVSISFDSHLLGNSIEYDEERDRLIIKKLPNKLKEQLQGG</sequence>
<reference evidence="5" key="1">
    <citation type="submission" date="2022-06" db="EMBL/GenBank/DDBJ databases">
        <title>A novel DMS-producing enzyme.</title>
        <authorList>
            <person name="Zhang Y."/>
        </authorList>
    </citation>
    <scope>NUCLEOTIDE SEQUENCE</scope>
    <source>
        <strain evidence="5">RT37</strain>
    </source>
</reference>
<dbReference type="GO" id="GO:0003727">
    <property type="term" value="F:single-stranded RNA binding"/>
    <property type="evidence" value="ECO:0007669"/>
    <property type="project" value="TreeGrafter"/>
</dbReference>